<dbReference type="Proteomes" id="UP000093391">
    <property type="component" value="Chromosome"/>
</dbReference>
<proteinExistence type="inferred from homology"/>
<evidence type="ECO:0000256" key="1">
    <source>
        <dbReference type="ARBA" id="ARBA00004141"/>
    </source>
</evidence>
<feature type="transmembrane region" description="Helical" evidence="5">
    <location>
        <begin position="117"/>
        <end position="144"/>
    </location>
</feature>
<sequence>MHNSQDMASKNTAAKDHGFVFYFSEIRRHLIHIVIFFAIIFIALAPFSKHLYNFLTIPLQAKLPLNSHMIATDITSTFVAPFKLIFFISFIALIPFIFYKIYYFLNTALYKNEKKALQIFFVVSVVLFYLGVLVGYIFVLPQVLNFFLGIAPDAVTPMTDINKYLMFCIKLFIVIGFIFQLPLMTVLAIYFNMIELDKLKQKRRFVIVACFFIAMFITPPDIFSMAVAGSFMYLLFELGLLLASLFTKRHNVN</sequence>
<comment type="subunit">
    <text evidence="5">The Tat system comprises two distinct complexes: a TatABC complex, containing multiple copies of TatA, TatB and TatC subunits, and a separate TatA complex, containing only TatA subunits. Substrates initially bind to the TatABC complex, which probably triggers association of the separate TatA complex to form the active translocon.</text>
</comment>
<feature type="transmembrane region" description="Helical" evidence="5">
    <location>
        <begin position="203"/>
        <end position="219"/>
    </location>
</feature>
<evidence type="ECO:0000313" key="7">
    <source>
        <dbReference type="Proteomes" id="UP000093391"/>
    </source>
</evidence>
<evidence type="ECO:0000313" key="6">
    <source>
        <dbReference type="EMBL" id="AOA58820.1"/>
    </source>
</evidence>
<keyword evidence="2 5" id="KW-0812">Transmembrane</keyword>
<dbReference type="Pfam" id="PF00902">
    <property type="entry name" value="TatC"/>
    <property type="match status" value="1"/>
</dbReference>
<keyword evidence="5" id="KW-0811">Translocation</keyword>
<dbReference type="InterPro" id="IPR002033">
    <property type="entry name" value="TatC"/>
</dbReference>
<keyword evidence="7" id="KW-1185">Reference proteome</keyword>
<gene>
    <name evidence="5" type="primary">tatC</name>
    <name evidence="6" type="ORF">BFG52_10975</name>
</gene>
<evidence type="ECO:0000256" key="3">
    <source>
        <dbReference type="ARBA" id="ARBA00022989"/>
    </source>
</evidence>
<dbReference type="PANTHER" id="PTHR30371">
    <property type="entry name" value="SEC-INDEPENDENT PROTEIN TRANSLOCASE PROTEIN TATC"/>
    <property type="match status" value="1"/>
</dbReference>
<dbReference type="GO" id="GO:0065002">
    <property type="term" value="P:intracellular protein transmembrane transport"/>
    <property type="evidence" value="ECO:0007669"/>
    <property type="project" value="TreeGrafter"/>
</dbReference>
<dbReference type="NCBIfam" id="TIGR00945">
    <property type="entry name" value="tatC"/>
    <property type="match status" value="1"/>
</dbReference>
<reference evidence="6 7" key="1">
    <citation type="submission" date="2016-08" db="EMBL/GenBank/DDBJ databases">
        <authorList>
            <person name="Seilhamer J.J."/>
        </authorList>
    </citation>
    <scope>NUCLEOTIDE SEQUENCE [LARGE SCALE GENOMIC DNA]</scope>
    <source>
        <strain evidence="6 7">BRTC-1</strain>
    </source>
</reference>
<keyword evidence="3 5" id="KW-1133">Transmembrane helix</keyword>
<comment type="subcellular location">
    <subcellularLocation>
        <location evidence="5">Cell membrane</location>
        <topology evidence="5">Multi-pass membrane protein</topology>
    </subcellularLocation>
    <subcellularLocation>
        <location evidence="1">Membrane</location>
        <topology evidence="1">Multi-pass membrane protein</topology>
    </subcellularLocation>
</comment>
<feature type="transmembrane region" description="Helical" evidence="5">
    <location>
        <begin position="84"/>
        <end position="105"/>
    </location>
</feature>
<dbReference type="AlphaFoldDB" id="A0A1B2M0V5"/>
<comment type="similarity">
    <text evidence="5">Belongs to the TatC family.</text>
</comment>
<dbReference type="PANTHER" id="PTHR30371:SF0">
    <property type="entry name" value="SEC-INDEPENDENT PROTEIN TRANSLOCASE PROTEIN TATC, CHLOROPLASTIC-RELATED"/>
    <property type="match status" value="1"/>
</dbReference>
<dbReference type="GO" id="GO:0009977">
    <property type="term" value="F:proton motive force dependent protein transmembrane transporter activity"/>
    <property type="evidence" value="ECO:0007669"/>
    <property type="project" value="TreeGrafter"/>
</dbReference>
<organism evidence="6 7">
    <name type="scientific">Acinetobacter larvae</name>
    <dbReference type="NCBI Taxonomy" id="1789224"/>
    <lineage>
        <taxon>Bacteria</taxon>
        <taxon>Pseudomonadati</taxon>
        <taxon>Pseudomonadota</taxon>
        <taxon>Gammaproteobacteria</taxon>
        <taxon>Moraxellales</taxon>
        <taxon>Moraxellaceae</taxon>
        <taxon>Acinetobacter</taxon>
    </lineage>
</organism>
<accession>A0A1B2M0V5</accession>
<keyword evidence="5" id="KW-0813">Transport</keyword>
<keyword evidence="5" id="KW-0653">Protein transport</keyword>
<keyword evidence="5" id="KW-1003">Cell membrane</keyword>
<comment type="function">
    <text evidence="5">Part of the twin-arginine translocation (Tat) system that transports large folded proteins containing a characteristic twin-arginine motif in their signal peptide across membranes. Together with TatB, TatC is part of a receptor directly interacting with Tat signal peptides.</text>
</comment>
<evidence type="ECO:0000256" key="5">
    <source>
        <dbReference type="HAMAP-Rule" id="MF_00902"/>
    </source>
</evidence>
<name>A0A1B2M0V5_9GAMM</name>
<evidence type="ECO:0000256" key="2">
    <source>
        <dbReference type="ARBA" id="ARBA00022692"/>
    </source>
</evidence>
<feature type="transmembrane region" description="Helical" evidence="5">
    <location>
        <begin position="164"/>
        <end position="191"/>
    </location>
</feature>
<keyword evidence="4 5" id="KW-0472">Membrane</keyword>
<dbReference type="PRINTS" id="PR01840">
    <property type="entry name" value="TATCFAMILY"/>
</dbReference>
<dbReference type="KEGG" id="ala:BFG52_10975"/>
<evidence type="ECO:0000256" key="4">
    <source>
        <dbReference type="ARBA" id="ARBA00023136"/>
    </source>
</evidence>
<dbReference type="GO" id="GO:0043953">
    <property type="term" value="P:protein transport by the Tat complex"/>
    <property type="evidence" value="ECO:0007669"/>
    <property type="project" value="UniProtKB-UniRule"/>
</dbReference>
<dbReference type="STRING" id="1789224.BFG52_10975"/>
<dbReference type="EMBL" id="CP016895">
    <property type="protein sequence ID" value="AOA58820.1"/>
    <property type="molecule type" value="Genomic_DNA"/>
</dbReference>
<dbReference type="GO" id="GO:0033281">
    <property type="term" value="C:TAT protein transport complex"/>
    <property type="evidence" value="ECO:0007669"/>
    <property type="project" value="UniProtKB-UniRule"/>
</dbReference>
<protein>
    <recommendedName>
        <fullName evidence="5">Sec-independent protein translocase protein TatC</fullName>
    </recommendedName>
</protein>
<feature type="transmembrane region" description="Helical" evidence="5">
    <location>
        <begin position="30"/>
        <end position="48"/>
    </location>
</feature>
<feature type="transmembrane region" description="Helical" evidence="5">
    <location>
        <begin position="225"/>
        <end position="246"/>
    </location>
</feature>
<dbReference type="HAMAP" id="MF_00902">
    <property type="entry name" value="TatC"/>
    <property type="match status" value="1"/>
</dbReference>